<gene>
    <name evidence="2" type="ORF">MOV92_12930</name>
</gene>
<keyword evidence="1" id="KW-0732">Signal</keyword>
<name>A0ABY3X4C7_9GAMM</name>
<accession>A0ABY3X4C7</accession>
<feature type="signal peptide" evidence="1">
    <location>
        <begin position="1"/>
        <end position="20"/>
    </location>
</feature>
<dbReference type="RefSeq" id="WP_235114530.1">
    <property type="nucleotide sequence ID" value="NZ_CP011131.1"/>
</dbReference>
<feature type="chain" id="PRO_5047508318" description="Lipoprotein" evidence="1">
    <location>
        <begin position="21"/>
        <end position="239"/>
    </location>
</feature>
<reference evidence="2 3" key="1">
    <citation type="submission" date="2022-03" db="EMBL/GenBank/DDBJ databases">
        <title>Complete genome sequence of Lysobacter capsici VKM B-2533 and Lysobacter gummosus 10.1.1, promising sources of lytic agents.</title>
        <authorList>
            <person name="Tarlachkov S.V."/>
            <person name="Kudryakova I.V."/>
            <person name="Afoshin A.S."/>
            <person name="Leontyevskaya E.A."/>
            <person name="Leontyevskaya N.V."/>
        </authorList>
    </citation>
    <scope>NUCLEOTIDE SEQUENCE [LARGE SCALE GENOMIC DNA]</scope>
    <source>
        <strain evidence="2 3">10.1.1</strain>
    </source>
</reference>
<proteinExistence type="predicted"/>
<evidence type="ECO:0000313" key="3">
    <source>
        <dbReference type="Proteomes" id="UP000829194"/>
    </source>
</evidence>
<protein>
    <recommendedName>
        <fullName evidence="4">Lipoprotein</fullName>
    </recommendedName>
</protein>
<evidence type="ECO:0000313" key="2">
    <source>
        <dbReference type="EMBL" id="UNP27438.1"/>
    </source>
</evidence>
<sequence length="239" mass="24788">MMLAAVLMVGCKPASAPSSAQTSAAAAPAAPAVAAAAQAQQGKQEMGSLQSLLDVLGAKDGAAWSAFDHALGVQWRDPAPQDNPDSNSPRNARYRSGTLLLAGFGMVEVPDGKAGAEAGTRQANEGEVGVTLNGDTQTVHSVSLVKFYASDDYQGILQKQLGPGASLRPIAGQCELDYGTTSENTQANQFFELSLTGSKIVYAEVYVDDGGNQGPGTTTFEFTPDKPAQKIASMRCKES</sequence>
<evidence type="ECO:0008006" key="4">
    <source>
        <dbReference type="Google" id="ProtNLM"/>
    </source>
</evidence>
<organism evidence="2 3">
    <name type="scientific">Lysobacter gummosus</name>
    <dbReference type="NCBI Taxonomy" id="262324"/>
    <lineage>
        <taxon>Bacteria</taxon>
        <taxon>Pseudomonadati</taxon>
        <taxon>Pseudomonadota</taxon>
        <taxon>Gammaproteobacteria</taxon>
        <taxon>Lysobacterales</taxon>
        <taxon>Lysobacteraceae</taxon>
        <taxon>Lysobacter</taxon>
    </lineage>
</organism>
<dbReference type="EMBL" id="CP093547">
    <property type="protein sequence ID" value="UNP27438.1"/>
    <property type="molecule type" value="Genomic_DNA"/>
</dbReference>
<keyword evidence="3" id="KW-1185">Reference proteome</keyword>
<dbReference type="Proteomes" id="UP000829194">
    <property type="component" value="Chromosome"/>
</dbReference>
<evidence type="ECO:0000256" key="1">
    <source>
        <dbReference type="SAM" id="SignalP"/>
    </source>
</evidence>